<dbReference type="EMBL" id="MVBO01000021">
    <property type="protein sequence ID" value="OZJ05167.1"/>
    <property type="molecule type" value="Genomic_DNA"/>
</dbReference>
<evidence type="ECO:0000256" key="1">
    <source>
        <dbReference type="SAM" id="MobiDB-lite"/>
    </source>
</evidence>
<evidence type="ECO:0000313" key="3">
    <source>
        <dbReference type="Proteomes" id="UP000242875"/>
    </source>
</evidence>
<feature type="compositionally biased region" description="Basic and acidic residues" evidence="1">
    <location>
        <begin position="368"/>
        <end position="379"/>
    </location>
</feature>
<protein>
    <submittedName>
        <fullName evidence="2">Uncharacterized protein</fullName>
    </submittedName>
</protein>
<dbReference type="Proteomes" id="UP000242875">
    <property type="component" value="Unassembled WGS sequence"/>
</dbReference>
<keyword evidence="3" id="KW-1185">Reference proteome</keyword>
<evidence type="ECO:0000313" key="2">
    <source>
        <dbReference type="EMBL" id="OZJ05167.1"/>
    </source>
</evidence>
<sequence>MEAIDDYATENIIRSLAITTLNHRKQGNTPLLLSMSSHSLQQRVQALGSDADNLQWQKDGSGSAVQELWNDTREEDILQVEVYFKRLDAETVHACLQFAQAEGVHYLVVLMLEEGGDLEEWKYHNTREMSDSVWNDMTMKDGQWQRTLEAAERAFLQDVAKRKPKPPLGQGKLNNLDAPEGYWESSSGSESGTPTRQKKKYHIGSDISDNEDDSDDYWNKWAKSPGTLTPALNEEDQGNTDGQRMVQASSAINGQPDTKLRPNPTAEEQQEMDEEYDNRYNPLYVVPSVPNMADLPVSNIAELTQLLRSSLPKGTSTNVDFSTFDPLPKVLAARRDLGEDDDAPHKSQDPIPGGYPSSRHSLSSLAPSEHDDKEDEALSLKKTRGPLLRSLDTHTERRTSTAAPPPTAIPLNSAPSASASPPQGLDKRDIARPLFQQALRSLIGMARLMGMEKQDIVDTVQSCLDTL</sequence>
<accession>A0A261Y3G7</accession>
<name>A0A261Y3G7_9FUNG</name>
<feature type="compositionally biased region" description="Basic and acidic residues" evidence="1">
    <location>
        <begin position="338"/>
        <end position="348"/>
    </location>
</feature>
<dbReference type="OrthoDB" id="5578001at2759"/>
<feature type="compositionally biased region" description="Low complexity" evidence="1">
    <location>
        <begin position="356"/>
        <end position="367"/>
    </location>
</feature>
<feature type="compositionally biased region" description="Low complexity" evidence="1">
    <location>
        <begin position="413"/>
        <end position="422"/>
    </location>
</feature>
<reference evidence="2 3" key="1">
    <citation type="journal article" date="2017" name="Mycologia">
        <title>Bifiguratus adelaidae, gen. et sp. nov., a new member of Mucoromycotina in endophytic and soil-dwelling habitats.</title>
        <authorList>
            <person name="Torres-Cruz T.J."/>
            <person name="Billingsley Tobias T.L."/>
            <person name="Almatruk M."/>
            <person name="Hesse C."/>
            <person name="Kuske C.R."/>
            <person name="Desiro A."/>
            <person name="Benucci G.M."/>
            <person name="Bonito G."/>
            <person name="Stajich J.E."/>
            <person name="Dunlap C."/>
            <person name="Arnold A.E."/>
            <person name="Porras-Alfaro A."/>
        </authorList>
    </citation>
    <scope>NUCLEOTIDE SEQUENCE [LARGE SCALE GENOMIC DNA]</scope>
    <source>
        <strain evidence="2 3">AZ0501</strain>
    </source>
</reference>
<feature type="compositionally biased region" description="Polar residues" evidence="1">
    <location>
        <begin position="239"/>
        <end position="256"/>
    </location>
</feature>
<feature type="region of interest" description="Disordered" evidence="1">
    <location>
        <begin position="338"/>
        <end position="427"/>
    </location>
</feature>
<gene>
    <name evidence="2" type="ORF">BZG36_02219</name>
</gene>
<feature type="region of interest" description="Disordered" evidence="1">
    <location>
        <begin position="159"/>
        <end position="274"/>
    </location>
</feature>
<comment type="caution">
    <text evidence="2">The sequence shown here is derived from an EMBL/GenBank/DDBJ whole genome shotgun (WGS) entry which is preliminary data.</text>
</comment>
<organism evidence="2 3">
    <name type="scientific">Bifiguratus adelaidae</name>
    <dbReference type="NCBI Taxonomy" id="1938954"/>
    <lineage>
        <taxon>Eukaryota</taxon>
        <taxon>Fungi</taxon>
        <taxon>Fungi incertae sedis</taxon>
        <taxon>Mucoromycota</taxon>
        <taxon>Mucoromycotina</taxon>
        <taxon>Endogonomycetes</taxon>
        <taxon>Endogonales</taxon>
        <taxon>Endogonales incertae sedis</taxon>
        <taxon>Bifiguratus</taxon>
    </lineage>
</organism>
<dbReference type="AlphaFoldDB" id="A0A261Y3G7"/>
<proteinExistence type="predicted"/>